<dbReference type="EMBL" id="SGIM01000007">
    <property type="protein sequence ID" value="RZF52164.1"/>
    <property type="molecule type" value="Genomic_DNA"/>
</dbReference>
<dbReference type="InterPro" id="IPR035906">
    <property type="entry name" value="MetI-like_sf"/>
</dbReference>
<evidence type="ECO:0000256" key="9">
    <source>
        <dbReference type="ARBA" id="ARBA00060298"/>
    </source>
</evidence>
<comment type="caution">
    <text evidence="14">The sequence shown here is derived from an EMBL/GenBank/DDBJ whole genome shotgun (WGS) entry which is preliminary data.</text>
</comment>
<sequence length="227" mass="25317">MEWLTSFLNDLQQSGPALWHGFSITLKVVVIATLGGIVIGTLLAMMRLSSIKTLNLIAQAYVNLFRSIPLLLVLMWFYFAVPFIYTAITGKYLTIDTALVSSIVAFMLFEAAYFSEIVRAGIQSIPKGQAAAAAALGMSYGQSMRLIILPQAFRKMTPLLLQQTIILFQDSTMVYAIGLLDFFRTNYVRGDLMALLTQYILFAGLVYFTVSAIATFAVKRLQRRLRV</sequence>
<comment type="subcellular location">
    <subcellularLocation>
        <location evidence="1">Cell inner membrane</location>
        <topology evidence="1">Multi-pass membrane protein</topology>
    </subcellularLocation>
    <subcellularLocation>
        <location evidence="12">Cell membrane</location>
        <topology evidence="12">Multi-pass membrane protein</topology>
    </subcellularLocation>
</comment>
<feature type="transmembrane region" description="Helical" evidence="12">
    <location>
        <begin position="199"/>
        <end position="218"/>
    </location>
</feature>
<evidence type="ECO:0000259" key="13">
    <source>
        <dbReference type="PROSITE" id="PS50928"/>
    </source>
</evidence>
<feature type="transmembrane region" description="Helical" evidence="12">
    <location>
        <begin position="94"/>
        <end position="114"/>
    </location>
</feature>
<protein>
    <recommendedName>
        <fullName evidence="11">Glutamate/aspartate import permease protein GltK</fullName>
    </recommendedName>
</protein>
<dbReference type="CDD" id="cd06261">
    <property type="entry name" value="TM_PBP2"/>
    <property type="match status" value="1"/>
</dbReference>
<dbReference type="AlphaFoldDB" id="A0A4V2DAW3"/>
<accession>A0A4V2DAW3</accession>
<dbReference type="PANTHER" id="PTHR30614">
    <property type="entry name" value="MEMBRANE COMPONENT OF AMINO ACID ABC TRANSPORTER"/>
    <property type="match status" value="1"/>
</dbReference>
<evidence type="ECO:0000256" key="6">
    <source>
        <dbReference type="ARBA" id="ARBA00022970"/>
    </source>
</evidence>
<evidence type="ECO:0000256" key="11">
    <source>
        <dbReference type="ARBA" id="ARBA00073645"/>
    </source>
</evidence>
<comment type="function">
    <text evidence="9">Part of the ABC transporter complex GltIJKL involved in glutamate and aspartate uptake. Probably responsible for the translocation of the substrate across the membrane.</text>
</comment>
<keyword evidence="7 12" id="KW-1133">Transmembrane helix</keyword>
<dbReference type="Gene3D" id="1.10.3720.10">
    <property type="entry name" value="MetI-like"/>
    <property type="match status" value="1"/>
</dbReference>
<dbReference type="InterPro" id="IPR000515">
    <property type="entry name" value="MetI-like"/>
</dbReference>
<dbReference type="InterPro" id="IPR043429">
    <property type="entry name" value="ArtM/GltK/GlnP/TcyL/YhdX-like"/>
</dbReference>
<evidence type="ECO:0000256" key="12">
    <source>
        <dbReference type="RuleBase" id="RU363032"/>
    </source>
</evidence>
<keyword evidence="6" id="KW-0029">Amino-acid transport</keyword>
<feature type="transmembrane region" description="Helical" evidence="12">
    <location>
        <begin position="67"/>
        <end position="88"/>
    </location>
</feature>
<keyword evidence="4" id="KW-1003">Cell membrane</keyword>
<proteinExistence type="inferred from homology"/>
<gene>
    <name evidence="14" type="ORF">EXE30_09925</name>
</gene>
<dbReference type="PANTHER" id="PTHR30614:SF1">
    <property type="entry name" value="GLUTAMATE_ASPARTATE IMPORT PERMEASE PROTEIN GLTK"/>
    <property type="match status" value="1"/>
</dbReference>
<dbReference type="NCBIfam" id="TIGR01726">
    <property type="entry name" value="HEQRo_perm_3TM"/>
    <property type="match status" value="1"/>
</dbReference>
<dbReference type="GO" id="GO:0043190">
    <property type="term" value="C:ATP-binding cassette (ABC) transporter complex"/>
    <property type="evidence" value="ECO:0007669"/>
    <property type="project" value="InterPro"/>
</dbReference>
<name>A0A4V2DAW3_9GAMM</name>
<evidence type="ECO:0000256" key="10">
    <source>
        <dbReference type="ARBA" id="ARBA00062718"/>
    </source>
</evidence>
<dbReference type="GO" id="GO:0006865">
    <property type="term" value="P:amino acid transport"/>
    <property type="evidence" value="ECO:0007669"/>
    <property type="project" value="UniProtKB-KW"/>
</dbReference>
<evidence type="ECO:0000313" key="15">
    <source>
        <dbReference type="Proteomes" id="UP000292110"/>
    </source>
</evidence>
<dbReference type="RefSeq" id="WP_130162241.1">
    <property type="nucleotide sequence ID" value="NZ_SGIM01000007.1"/>
</dbReference>
<feature type="transmembrane region" description="Helical" evidence="12">
    <location>
        <begin position="20"/>
        <end position="46"/>
    </location>
</feature>
<evidence type="ECO:0000256" key="3">
    <source>
        <dbReference type="ARBA" id="ARBA00022448"/>
    </source>
</evidence>
<dbReference type="InterPro" id="IPR010065">
    <property type="entry name" value="AA_ABC_transptr_permease_3TM"/>
</dbReference>
<organism evidence="14 15">
    <name type="scientific">Acinetobacter halotolerans</name>
    <dbReference type="NCBI Taxonomy" id="1752076"/>
    <lineage>
        <taxon>Bacteria</taxon>
        <taxon>Pseudomonadati</taxon>
        <taxon>Pseudomonadota</taxon>
        <taxon>Gammaproteobacteria</taxon>
        <taxon>Moraxellales</taxon>
        <taxon>Moraxellaceae</taxon>
        <taxon>Acinetobacter</taxon>
    </lineage>
</organism>
<comment type="subunit">
    <text evidence="10">The complex is composed of two ATP-binding proteins (GltL), two transmembrane proteins (GltJ and GltK) and a solute-binding protein (GltI).</text>
</comment>
<comment type="similarity">
    <text evidence="2">Belongs to the binding-protein-dependent transport system permease family. HisMQ subfamily.</text>
</comment>
<dbReference type="GO" id="GO:0022857">
    <property type="term" value="F:transmembrane transporter activity"/>
    <property type="evidence" value="ECO:0007669"/>
    <property type="project" value="InterPro"/>
</dbReference>
<evidence type="ECO:0000256" key="4">
    <source>
        <dbReference type="ARBA" id="ARBA00022475"/>
    </source>
</evidence>
<feature type="transmembrane region" description="Helical" evidence="12">
    <location>
        <begin position="159"/>
        <end position="179"/>
    </location>
</feature>
<feature type="domain" description="ABC transmembrane type-1" evidence="13">
    <location>
        <begin position="22"/>
        <end position="218"/>
    </location>
</feature>
<dbReference type="Pfam" id="PF00528">
    <property type="entry name" value="BPD_transp_1"/>
    <property type="match status" value="1"/>
</dbReference>
<keyword evidence="3 12" id="KW-0813">Transport</keyword>
<dbReference type="Proteomes" id="UP000292110">
    <property type="component" value="Unassembled WGS sequence"/>
</dbReference>
<dbReference type="SUPFAM" id="SSF161098">
    <property type="entry name" value="MetI-like"/>
    <property type="match status" value="1"/>
</dbReference>
<keyword evidence="8 12" id="KW-0472">Membrane</keyword>
<keyword evidence="15" id="KW-1185">Reference proteome</keyword>
<evidence type="ECO:0000256" key="7">
    <source>
        <dbReference type="ARBA" id="ARBA00022989"/>
    </source>
</evidence>
<dbReference type="PROSITE" id="PS50928">
    <property type="entry name" value="ABC_TM1"/>
    <property type="match status" value="1"/>
</dbReference>
<reference evidence="14 15" key="1">
    <citation type="submission" date="2019-02" db="EMBL/GenBank/DDBJ databases">
        <title>The draft genome of Acinetobacter halotolerans strain JCM 31009.</title>
        <authorList>
            <person name="Qin J."/>
            <person name="Feng Y."/>
            <person name="Nemec A."/>
            <person name="Zong Z."/>
        </authorList>
    </citation>
    <scope>NUCLEOTIDE SEQUENCE [LARGE SCALE GENOMIC DNA]</scope>
    <source>
        <strain evidence="14 15">JCM 31009</strain>
    </source>
</reference>
<evidence type="ECO:0000256" key="2">
    <source>
        <dbReference type="ARBA" id="ARBA00010072"/>
    </source>
</evidence>
<evidence type="ECO:0000256" key="5">
    <source>
        <dbReference type="ARBA" id="ARBA00022692"/>
    </source>
</evidence>
<evidence type="ECO:0000256" key="8">
    <source>
        <dbReference type="ARBA" id="ARBA00023136"/>
    </source>
</evidence>
<dbReference type="FunFam" id="1.10.3720.10:FF:000006">
    <property type="entry name" value="Glutamate/aspartate ABC transporter, permease protein GltK"/>
    <property type="match status" value="1"/>
</dbReference>
<evidence type="ECO:0000313" key="14">
    <source>
        <dbReference type="EMBL" id="RZF52164.1"/>
    </source>
</evidence>
<keyword evidence="5 12" id="KW-0812">Transmembrane</keyword>
<evidence type="ECO:0000256" key="1">
    <source>
        <dbReference type="ARBA" id="ARBA00004429"/>
    </source>
</evidence>